<keyword evidence="3" id="KW-0963">Cytoplasm</keyword>
<dbReference type="SUPFAM" id="SSF52540">
    <property type="entry name" value="P-loop containing nucleoside triphosphate hydrolases"/>
    <property type="match status" value="1"/>
</dbReference>
<dbReference type="CDD" id="cd01370">
    <property type="entry name" value="KISc_KIP3_like"/>
    <property type="match status" value="1"/>
</dbReference>
<dbReference type="GO" id="GO:0008017">
    <property type="term" value="F:microtubule binding"/>
    <property type="evidence" value="ECO:0007669"/>
    <property type="project" value="InterPro"/>
</dbReference>
<evidence type="ECO:0000313" key="15">
    <source>
        <dbReference type="Proteomes" id="UP000030746"/>
    </source>
</evidence>
<evidence type="ECO:0000256" key="8">
    <source>
        <dbReference type="ARBA" id="ARBA00023175"/>
    </source>
</evidence>
<name>V4CP24_LOTGI</name>
<evidence type="ECO:0000256" key="2">
    <source>
        <dbReference type="ARBA" id="ARBA00004245"/>
    </source>
</evidence>
<dbReference type="FunFam" id="3.40.850.10:FF:000027">
    <property type="entry name" value="Kinesin-like protein"/>
    <property type="match status" value="1"/>
</dbReference>
<comment type="subcellular location">
    <subcellularLocation>
        <location evidence="2">Cytoplasm</location>
        <location evidence="2">Cytoskeleton</location>
    </subcellularLocation>
    <subcellularLocation>
        <location evidence="1">Nucleus</location>
    </subcellularLocation>
</comment>
<dbReference type="PANTHER" id="PTHR47968:SF65">
    <property type="entry name" value="KINESIN MOTOR DOMAIN-CONTAINING PROTEIN"/>
    <property type="match status" value="1"/>
</dbReference>
<feature type="non-terminal residue" evidence="14">
    <location>
        <position position="601"/>
    </location>
</feature>
<dbReference type="GO" id="GO:0005874">
    <property type="term" value="C:microtubule"/>
    <property type="evidence" value="ECO:0007669"/>
    <property type="project" value="UniProtKB-KW"/>
</dbReference>
<dbReference type="OMA" id="CYTIMIA"/>
<evidence type="ECO:0000256" key="5">
    <source>
        <dbReference type="ARBA" id="ARBA00022741"/>
    </source>
</evidence>
<evidence type="ECO:0000256" key="6">
    <source>
        <dbReference type="ARBA" id="ARBA00022840"/>
    </source>
</evidence>
<dbReference type="InterPro" id="IPR027417">
    <property type="entry name" value="P-loop_NTPase"/>
</dbReference>
<sequence length="601" mass="68469">SNVKVVVRIRPENKSEHDGSSRIVVKTMNEHVLAFDPSEEHLHTPGYKKSFTRDIRKKARKDLKFAFDYVFGPHTSNQTVYEHTTKTILDGFLNGYNCSVFAYGATGAGKTHTMLGSADRPGVMFLTMIDLYDRIEALKEEKSIEVAVSYLEVYNEQIKDLLLPKGMLPIREDTNGVIVSGLSLHKPKTAEELLYMLQYGNENRSQHPTDANAESSRSHAVFQVYVRQKDRTANVSAEVKVAKMCLVDLAGSERATATANRGVRFREGANINRSLLALGNVINALAENKSKGHIPYRDSKLTRLLKDSLGGNCRTVMIAAVSPSSKTYDDTYNTLKYADRAKNIKATLKKNILNVDFHISRYGQIVEDLRKEIIELKGKLTDYEEGKILSGGASKHSQHQEITRLQDVLHNVFSSRSGIRKDILDQESCKRDILWKIYKKEKIKSRLDILEPQNTQVTDKLTRTVHKNQNKLDRVLKQIDIANNKYLENTDWLDRVQTEMKLAGGDSKIMPELLEISLRMHNLEIELGDARHHCKHLKKLVKHQEKETETNDRLISLLLKTVKKQYLLLKGHNIITPDILNEYNQIKEEVDPPEVQWADET</sequence>
<evidence type="ECO:0000256" key="1">
    <source>
        <dbReference type="ARBA" id="ARBA00004123"/>
    </source>
</evidence>
<dbReference type="PRINTS" id="PR00380">
    <property type="entry name" value="KINESINHEAVY"/>
</dbReference>
<dbReference type="GO" id="GO:0005634">
    <property type="term" value="C:nucleus"/>
    <property type="evidence" value="ECO:0007669"/>
    <property type="project" value="UniProtKB-SubCell"/>
</dbReference>
<dbReference type="CTD" id="20251227"/>
<keyword evidence="10" id="KW-0539">Nucleus</keyword>
<dbReference type="EMBL" id="KB199861">
    <property type="protein sequence ID" value="ESP04165.1"/>
    <property type="molecule type" value="Genomic_DNA"/>
</dbReference>
<accession>V4CP24</accession>
<dbReference type="OrthoDB" id="3176171at2759"/>
<dbReference type="Proteomes" id="UP000030746">
    <property type="component" value="Unassembled WGS sequence"/>
</dbReference>
<dbReference type="HOGENOM" id="CLU_001485_21_5_1"/>
<keyword evidence="5 11" id="KW-0547">Nucleotide-binding</keyword>
<keyword evidence="15" id="KW-1185">Reference proteome</keyword>
<dbReference type="PROSITE" id="PS50067">
    <property type="entry name" value="KINESIN_MOTOR_2"/>
    <property type="match status" value="1"/>
</dbReference>
<evidence type="ECO:0000256" key="4">
    <source>
        <dbReference type="ARBA" id="ARBA00022701"/>
    </source>
</evidence>
<proteinExistence type="inferred from homology"/>
<dbReference type="GO" id="GO:0005524">
    <property type="term" value="F:ATP binding"/>
    <property type="evidence" value="ECO:0007669"/>
    <property type="project" value="UniProtKB-UniRule"/>
</dbReference>
<dbReference type="PANTHER" id="PTHR47968">
    <property type="entry name" value="CENTROMERE PROTEIN E"/>
    <property type="match status" value="1"/>
</dbReference>
<dbReference type="Gene3D" id="3.40.850.10">
    <property type="entry name" value="Kinesin motor domain"/>
    <property type="match status" value="1"/>
</dbReference>
<evidence type="ECO:0000256" key="9">
    <source>
        <dbReference type="ARBA" id="ARBA00023212"/>
    </source>
</evidence>
<dbReference type="GO" id="GO:0003777">
    <property type="term" value="F:microtubule motor activity"/>
    <property type="evidence" value="ECO:0007669"/>
    <property type="project" value="InterPro"/>
</dbReference>
<keyword evidence="6 11" id="KW-0067">ATP-binding</keyword>
<keyword evidence="7" id="KW-0175">Coiled coil</keyword>
<dbReference type="GO" id="GO:0007018">
    <property type="term" value="P:microtubule-based movement"/>
    <property type="evidence" value="ECO:0007669"/>
    <property type="project" value="InterPro"/>
</dbReference>
<keyword evidence="4 12" id="KW-0493">Microtubule</keyword>
<organism evidence="14 15">
    <name type="scientific">Lottia gigantea</name>
    <name type="common">Giant owl limpet</name>
    <dbReference type="NCBI Taxonomy" id="225164"/>
    <lineage>
        <taxon>Eukaryota</taxon>
        <taxon>Metazoa</taxon>
        <taxon>Spiralia</taxon>
        <taxon>Lophotrochozoa</taxon>
        <taxon>Mollusca</taxon>
        <taxon>Gastropoda</taxon>
        <taxon>Patellogastropoda</taxon>
        <taxon>Lottioidea</taxon>
        <taxon>Lottiidae</taxon>
        <taxon>Lottia</taxon>
    </lineage>
</organism>
<dbReference type="InterPro" id="IPR027640">
    <property type="entry name" value="Kinesin-like_fam"/>
</dbReference>
<comment type="similarity">
    <text evidence="11 12">Belongs to the TRAFAC class myosin-kinesin ATPase superfamily. Kinesin family.</text>
</comment>
<dbReference type="KEGG" id="lgi:LOTGIDRAFT_52745"/>
<keyword evidence="8 11" id="KW-0505">Motor protein</keyword>
<evidence type="ECO:0000256" key="11">
    <source>
        <dbReference type="PROSITE-ProRule" id="PRU00283"/>
    </source>
</evidence>
<dbReference type="STRING" id="225164.V4CP24"/>
<feature type="non-terminal residue" evidence="14">
    <location>
        <position position="1"/>
    </location>
</feature>
<feature type="binding site" evidence="11">
    <location>
        <begin position="104"/>
        <end position="111"/>
    </location>
    <ligand>
        <name>ATP</name>
        <dbReference type="ChEBI" id="CHEBI:30616"/>
    </ligand>
</feature>
<dbReference type="RefSeq" id="XP_009045111.1">
    <property type="nucleotide sequence ID" value="XM_009046863.1"/>
</dbReference>
<evidence type="ECO:0000259" key="13">
    <source>
        <dbReference type="PROSITE" id="PS50067"/>
    </source>
</evidence>
<evidence type="ECO:0000313" key="14">
    <source>
        <dbReference type="EMBL" id="ESP04165.1"/>
    </source>
</evidence>
<keyword evidence="9" id="KW-0206">Cytoskeleton</keyword>
<evidence type="ECO:0000256" key="10">
    <source>
        <dbReference type="ARBA" id="ARBA00023242"/>
    </source>
</evidence>
<reference evidence="14 15" key="1">
    <citation type="journal article" date="2013" name="Nature">
        <title>Insights into bilaterian evolution from three spiralian genomes.</title>
        <authorList>
            <person name="Simakov O."/>
            <person name="Marletaz F."/>
            <person name="Cho S.J."/>
            <person name="Edsinger-Gonzales E."/>
            <person name="Havlak P."/>
            <person name="Hellsten U."/>
            <person name="Kuo D.H."/>
            <person name="Larsson T."/>
            <person name="Lv J."/>
            <person name="Arendt D."/>
            <person name="Savage R."/>
            <person name="Osoegawa K."/>
            <person name="de Jong P."/>
            <person name="Grimwood J."/>
            <person name="Chapman J.A."/>
            <person name="Shapiro H."/>
            <person name="Aerts A."/>
            <person name="Otillar R.P."/>
            <person name="Terry A.Y."/>
            <person name="Boore J.L."/>
            <person name="Grigoriev I.V."/>
            <person name="Lindberg D.R."/>
            <person name="Seaver E.C."/>
            <person name="Weisblat D.A."/>
            <person name="Putnam N.H."/>
            <person name="Rokhsar D.S."/>
        </authorList>
    </citation>
    <scope>NUCLEOTIDE SEQUENCE [LARGE SCALE GENOMIC DNA]</scope>
</reference>
<dbReference type="InterPro" id="IPR001752">
    <property type="entry name" value="Kinesin_motor_dom"/>
</dbReference>
<dbReference type="PROSITE" id="PS00411">
    <property type="entry name" value="KINESIN_MOTOR_1"/>
    <property type="match status" value="1"/>
</dbReference>
<protein>
    <recommendedName>
        <fullName evidence="12">Kinesin-like protein</fullName>
    </recommendedName>
</protein>
<dbReference type="InterPro" id="IPR036961">
    <property type="entry name" value="Kinesin_motor_dom_sf"/>
</dbReference>
<feature type="domain" description="Kinesin motor" evidence="13">
    <location>
        <begin position="2"/>
        <end position="344"/>
    </location>
</feature>
<dbReference type="InterPro" id="IPR019821">
    <property type="entry name" value="Kinesin_motor_CS"/>
</dbReference>
<dbReference type="Pfam" id="PF00225">
    <property type="entry name" value="Kinesin"/>
    <property type="match status" value="1"/>
</dbReference>
<evidence type="ECO:0000256" key="12">
    <source>
        <dbReference type="RuleBase" id="RU000394"/>
    </source>
</evidence>
<dbReference type="GeneID" id="20251227"/>
<gene>
    <name evidence="14" type="ORF">LOTGIDRAFT_52745</name>
</gene>
<dbReference type="AlphaFoldDB" id="V4CP24"/>
<evidence type="ECO:0000256" key="3">
    <source>
        <dbReference type="ARBA" id="ARBA00022490"/>
    </source>
</evidence>
<evidence type="ECO:0000256" key="7">
    <source>
        <dbReference type="ARBA" id="ARBA00023054"/>
    </source>
</evidence>
<dbReference type="SMART" id="SM00129">
    <property type="entry name" value="KISc"/>
    <property type="match status" value="1"/>
</dbReference>